<dbReference type="GeneID" id="66068664"/>
<dbReference type="InterPro" id="IPR004399">
    <property type="entry name" value="HMP/HMP-P_kinase_dom"/>
</dbReference>
<dbReference type="AlphaFoldDB" id="A0A8E5ML81"/>
<reference evidence="3" key="1">
    <citation type="submission" date="2020-03" db="EMBL/GenBank/DDBJ databases">
        <title>A mixture of massive structural variations and highly conserved coding sequences in Ustilaginoidea virens genome.</title>
        <authorList>
            <person name="Zhang K."/>
            <person name="Zhao Z."/>
            <person name="Zhang Z."/>
            <person name="Li Y."/>
            <person name="Hsiang T."/>
            <person name="Sun W."/>
        </authorList>
    </citation>
    <scope>NUCLEOTIDE SEQUENCE</scope>
    <source>
        <strain evidence="3">UV-8b</strain>
    </source>
</reference>
<dbReference type="InterPro" id="IPR029056">
    <property type="entry name" value="Ribokinase-like"/>
</dbReference>
<gene>
    <name evidence="3" type="ORF">UV8b_07887</name>
</gene>
<dbReference type="InterPro" id="IPR013749">
    <property type="entry name" value="PM/HMP-P_kinase-1"/>
</dbReference>
<name>A0A8E5ML81_USTVR</name>
<dbReference type="OrthoDB" id="10028886at2759"/>
<dbReference type="PANTHER" id="PTHR20858:SF17">
    <property type="entry name" value="HYDROXYMETHYLPYRIMIDINE_PHOSPHOMETHYLPYRIMIDINE KINASE THI20-RELATED"/>
    <property type="match status" value="1"/>
</dbReference>
<protein>
    <recommendedName>
        <fullName evidence="5">Thiamin biosynthesis protein (Thi-4)</fullName>
    </recommendedName>
</protein>
<dbReference type="Pfam" id="PF03070">
    <property type="entry name" value="TENA_THI-4"/>
    <property type="match status" value="1"/>
</dbReference>
<dbReference type="NCBIfam" id="TIGR00097">
    <property type="entry name" value="HMP-P_kinase"/>
    <property type="match status" value="1"/>
</dbReference>
<dbReference type="KEGG" id="uvi:66068664"/>
<dbReference type="RefSeq" id="XP_043001319.1">
    <property type="nucleotide sequence ID" value="XM_043145384.1"/>
</dbReference>
<dbReference type="CDD" id="cd19367">
    <property type="entry name" value="TenA_C_ScTHI20-like"/>
    <property type="match status" value="1"/>
</dbReference>
<evidence type="ECO:0000259" key="1">
    <source>
        <dbReference type="Pfam" id="PF03070"/>
    </source>
</evidence>
<dbReference type="PANTHER" id="PTHR20858">
    <property type="entry name" value="PHOSPHOMETHYLPYRIMIDINE KINASE"/>
    <property type="match status" value="1"/>
</dbReference>
<accession>A0A8E5ML81</accession>
<organism evidence="3 4">
    <name type="scientific">Ustilaginoidea virens</name>
    <name type="common">Rice false smut fungus</name>
    <name type="synonym">Villosiclava virens</name>
    <dbReference type="NCBI Taxonomy" id="1159556"/>
    <lineage>
        <taxon>Eukaryota</taxon>
        <taxon>Fungi</taxon>
        <taxon>Dikarya</taxon>
        <taxon>Ascomycota</taxon>
        <taxon>Pezizomycotina</taxon>
        <taxon>Sordariomycetes</taxon>
        <taxon>Hypocreomycetidae</taxon>
        <taxon>Hypocreales</taxon>
        <taxon>Clavicipitaceae</taxon>
        <taxon>Ustilaginoidea</taxon>
    </lineage>
</organism>
<dbReference type="GO" id="GO:0005829">
    <property type="term" value="C:cytosol"/>
    <property type="evidence" value="ECO:0007669"/>
    <property type="project" value="TreeGrafter"/>
</dbReference>
<dbReference type="Gene3D" id="3.40.1190.20">
    <property type="match status" value="1"/>
</dbReference>
<dbReference type="Pfam" id="PF08543">
    <property type="entry name" value="Phos_pyr_kin"/>
    <property type="match status" value="1"/>
</dbReference>
<dbReference type="GO" id="GO:0050334">
    <property type="term" value="F:thiaminase activity"/>
    <property type="evidence" value="ECO:0007669"/>
    <property type="project" value="InterPro"/>
</dbReference>
<dbReference type="FunFam" id="1.20.910.10:FF:000003">
    <property type="entry name" value="Hydroxymethylpyrimidine/phosphomethylpyrimidine kinase THI20"/>
    <property type="match status" value="1"/>
</dbReference>
<dbReference type="GO" id="GO:0008972">
    <property type="term" value="F:phosphomethylpyrimidine kinase activity"/>
    <property type="evidence" value="ECO:0007669"/>
    <property type="project" value="InterPro"/>
</dbReference>
<dbReference type="FunFam" id="3.40.1190.20:FF:000034">
    <property type="entry name" value="Putative hydroxymethylpyrimidine/ phosphomethylpyrimidine kinase 2"/>
    <property type="match status" value="1"/>
</dbReference>
<dbReference type="Proteomes" id="UP000027002">
    <property type="component" value="Chromosome 7"/>
</dbReference>
<evidence type="ECO:0000313" key="3">
    <source>
        <dbReference type="EMBL" id="QUC23646.1"/>
    </source>
</evidence>
<sequence>MIEMKGRVLVVAGSDSSGGAGLEADQKVLAAHGCYAMTATTALTAQNTTGVKAIHTIPAAFVEQQIEACVEDIGVDVIKTGMLAAASTVEMVARQIIKHNVGSVVVDPVMISTSGAQLLPLEAIRELSRHLLPLATIVTPNIPEALLILSENVDAAHAQRVVCSVADVEQLARQILGLGPKWVLVKGGHLPFRSDMTVAQTEEEKQVVVDVLVGPEDQVMRIESPYLASTSTHGTGCSLASAISASIALGTDVSTSVRSACRYVQAGIKTAPKLGKGNGPLHHFHSVHRLPFSPGYFVEYLLERPDVKPIWKTFVHHPFVMALGDGTLPLDSFKGYIIQDYLYLFHFSRANALAAYKSDHMEEIGRANKIVTHILRETKLHTNYCKSFGISEEQIRATEEKQVCTAYSRYILDVGQSKDWLSLQMALAPCLLGYSAVANMLQSRVSTVRDDTNRYWPWIQNYLANDYAEAVRNGSELLEKHMRLQSPSRIEELVGIFIHATRMEIGFWEMYPCK</sequence>
<feature type="domain" description="Pyridoxamine kinase/Phosphomethylpyrimidine kinase" evidence="2">
    <location>
        <begin position="15"/>
        <end position="282"/>
    </location>
</feature>
<keyword evidence="4" id="KW-1185">Reference proteome</keyword>
<dbReference type="EMBL" id="CP072759">
    <property type="protein sequence ID" value="QUC23646.1"/>
    <property type="molecule type" value="Genomic_DNA"/>
</dbReference>
<dbReference type="InterPro" id="IPR004305">
    <property type="entry name" value="Thiaminase-2/PQQC"/>
</dbReference>
<dbReference type="NCBIfam" id="TIGR04306">
    <property type="entry name" value="salvage_TenA"/>
    <property type="match status" value="1"/>
</dbReference>
<dbReference type="GO" id="GO:0008902">
    <property type="term" value="F:hydroxymethylpyrimidine kinase activity"/>
    <property type="evidence" value="ECO:0007669"/>
    <property type="project" value="TreeGrafter"/>
</dbReference>
<dbReference type="InterPro" id="IPR027574">
    <property type="entry name" value="Thiaminase_II"/>
</dbReference>
<evidence type="ECO:0000313" key="4">
    <source>
        <dbReference type="Proteomes" id="UP000027002"/>
    </source>
</evidence>
<dbReference type="Gene3D" id="1.20.910.10">
    <property type="entry name" value="Heme oxygenase-like"/>
    <property type="match status" value="1"/>
</dbReference>
<dbReference type="InterPro" id="IPR016084">
    <property type="entry name" value="Haem_Oase-like_multi-hlx"/>
</dbReference>
<proteinExistence type="predicted"/>
<evidence type="ECO:0008006" key="5">
    <source>
        <dbReference type="Google" id="ProtNLM"/>
    </source>
</evidence>
<dbReference type="SUPFAM" id="SSF48613">
    <property type="entry name" value="Heme oxygenase-like"/>
    <property type="match status" value="1"/>
</dbReference>
<dbReference type="CDD" id="cd01169">
    <property type="entry name" value="HMPP_kinase"/>
    <property type="match status" value="1"/>
</dbReference>
<feature type="domain" description="Thiaminase-2/PQQC" evidence="1">
    <location>
        <begin position="305"/>
        <end position="511"/>
    </location>
</feature>
<evidence type="ECO:0000259" key="2">
    <source>
        <dbReference type="Pfam" id="PF08543"/>
    </source>
</evidence>
<dbReference type="GO" id="GO:0009228">
    <property type="term" value="P:thiamine biosynthetic process"/>
    <property type="evidence" value="ECO:0007669"/>
    <property type="project" value="InterPro"/>
</dbReference>
<dbReference type="SUPFAM" id="SSF53613">
    <property type="entry name" value="Ribokinase-like"/>
    <property type="match status" value="1"/>
</dbReference>